<dbReference type="Gene3D" id="3.40.50.2300">
    <property type="match status" value="2"/>
</dbReference>
<evidence type="ECO:0000313" key="7">
    <source>
        <dbReference type="Proteomes" id="UP000386847"/>
    </source>
</evidence>
<accession>A0A5Q2FET5</accession>
<dbReference type="SUPFAM" id="SSF53822">
    <property type="entry name" value="Periplasmic binding protein-like I"/>
    <property type="match status" value="1"/>
</dbReference>
<evidence type="ECO:0000313" key="6">
    <source>
        <dbReference type="EMBL" id="QGF23235.1"/>
    </source>
</evidence>
<name>A0A5Q2FET5_9ACTN</name>
<dbReference type="GO" id="GO:0030313">
    <property type="term" value="C:cell envelope"/>
    <property type="evidence" value="ECO:0007669"/>
    <property type="project" value="UniProtKB-SubCell"/>
</dbReference>
<reference evidence="6 7" key="1">
    <citation type="submission" date="2019-10" db="EMBL/GenBank/DDBJ databases">
        <title>Genomic analysis of Raineyella sp. CBA3103.</title>
        <authorList>
            <person name="Roh S.W."/>
        </authorList>
    </citation>
    <scope>NUCLEOTIDE SEQUENCE [LARGE SCALE GENOMIC DNA]</scope>
    <source>
        <strain evidence="6 7">CBA3103</strain>
    </source>
</reference>
<comment type="similarity">
    <text evidence="2">Belongs to the bacterial solute-binding protein 2 family.</text>
</comment>
<dbReference type="PANTHER" id="PTHR46847:SF1">
    <property type="entry name" value="D-ALLOSE-BINDING PERIPLASMIC PROTEIN-RELATED"/>
    <property type="match status" value="1"/>
</dbReference>
<proteinExistence type="inferred from homology"/>
<feature type="domain" description="Periplasmic binding protein" evidence="5">
    <location>
        <begin position="40"/>
        <end position="301"/>
    </location>
</feature>
<feature type="signal peptide" evidence="4">
    <location>
        <begin position="1"/>
        <end position="19"/>
    </location>
</feature>
<evidence type="ECO:0000256" key="2">
    <source>
        <dbReference type="ARBA" id="ARBA00007639"/>
    </source>
</evidence>
<dbReference type="RefSeq" id="WP_153571766.1">
    <property type="nucleotide sequence ID" value="NZ_CP045725.1"/>
</dbReference>
<dbReference type="InterPro" id="IPR025997">
    <property type="entry name" value="SBP_2_dom"/>
</dbReference>
<dbReference type="KEGG" id="rain:Rai3103_05670"/>
<dbReference type="AlphaFoldDB" id="A0A5Q2FET5"/>
<evidence type="ECO:0000259" key="5">
    <source>
        <dbReference type="Pfam" id="PF13407"/>
    </source>
</evidence>
<dbReference type="PROSITE" id="PS51257">
    <property type="entry name" value="PROKAR_LIPOPROTEIN"/>
    <property type="match status" value="1"/>
</dbReference>
<evidence type="ECO:0000256" key="4">
    <source>
        <dbReference type="SAM" id="SignalP"/>
    </source>
</evidence>
<dbReference type="EMBL" id="CP045725">
    <property type="protein sequence ID" value="QGF23235.1"/>
    <property type="molecule type" value="Genomic_DNA"/>
</dbReference>
<evidence type="ECO:0000256" key="1">
    <source>
        <dbReference type="ARBA" id="ARBA00004196"/>
    </source>
</evidence>
<protein>
    <submittedName>
        <fullName evidence="6">Substrate-binding domain-containing protein</fullName>
    </submittedName>
</protein>
<keyword evidence="7" id="KW-1185">Reference proteome</keyword>
<feature type="chain" id="PRO_5039652003" evidence="4">
    <location>
        <begin position="20"/>
        <end position="359"/>
    </location>
</feature>
<dbReference type="GO" id="GO:0030246">
    <property type="term" value="F:carbohydrate binding"/>
    <property type="evidence" value="ECO:0007669"/>
    <property type="project" value="UniProtKB-ARBA"/>
</dbReference>
<organism evidence="6 7">
    <name type="scientific">Raineyella fluvialis</name>
    <dbReference type="NCBI Taxonomy" id="2662261"/>
    <lineage>
        <taxon>Bacteria</taxon>
        <taxon>Bacillati</taxon>
        <taxon>Actinomycetota</taxon>
        <taxon>Actinomycetes</taxon>
        <taxon>Propionibacteriales</taxon>
        <taxon>Propionibacteriaceae</taxon>
        <taxon>Raineyella</taxon>
    </lineage>
</organism>
<sequence>MKKIGIVAALAAVALSVTACSTGASGSTGAGSQSKEIWYSTKNSTEKVHVAMANGVTNGAKMLGFDGKVVVAEADAAKQNDQLNNLVQNIRPAAIVVNPYDSDSVSDVLGRAADAKIPTAVIDNKANNAKVDVSVLFDSVKSGEMAGQKAVDLLTKKYGEPKGVVVDMYGEVVSQVFKERAQGFESVIKKYPNIQLISVLGAPQQDKATSALNNVIADQKAAGKTIDLVNTPTDTATLGAVESLKTNNLWHKAGEAGHVAVISHDGLGDVLKLVKDGYVDDEVVIDVFGVGGIATEILNAYPMQGKAVPTSGTFTPKGQYLNKEVTFTSSPTGSTVMLAPIVVDAAGADNPLIWGNVNQ</sequence>
<comment type="subcellular location">
    <subcellularLocation>
        <location evidence="1">Cell envelope</location>
    </subcellularLocation>
</comment>
<evidence type="ECO:0000256" key="3">
    <source>
        <dbReference type="ARBA" id="ARBA00022729"/>
    </source>
</evidence>
<gene>
    <name evidence="6" type="ORF">Rai3103_05670</name>
</gene>
<dbReference type="Proteomes" id="UP000386847">
    <property type="component" value="Chromosome"/>
</dbReference>
<keyword evidence="3 4" id="KW-0732">Signal</keyword>
<dbReference type="PANTHER" id="PTHR46847">
    <property type="entry name" value="D-ALLOSE-BINDING PERIPLASMIC PROTEIN-RELATED"/>
    <property type="match status" value="1"/>
</dbReference>
<dbReference type="CDD" id="cd01536">
    <property type="entry name" value="PBP1_ABC_sugar_binding-like"/>
    <property type="match status" value="1"/>
</dbReference>
<dbReference type="InterPro" id="IPR028082">
    <property type="entry name" value="Peripla_BP_I"/>
</dbReference>
<dbReference type="Pfam" id="PF13407">
    <property type="entry name" value="Peripla_BP_4"/>
    <property type="match status" value="1"/>
</dbReference>